<keyword evidence="1" id="KW-0472">Membrane</keyword>
<name>A0A2A2KEN6_9BILA</name>
<keyword evidence="1" id="KW-1133">Transmembrane helix</keyword>
<organism evidence="3 4">
    <name type="scientific">Diploscapter pachys</name>
    <dbReference type="NCBI Taxonomy" id="2018661"/>
    <lineage>
        <taxon>Eukaryota</taxon>
        <taxon>Metazoa</taxon>
        <taxon>Ecdysozoa</taxon>
        <taxon>Nematoda</taxon>
        <taxon>Chromadorea</taxon>
        <taxon>Rhabditida</taxon>
        <taxon>Rhabditina</taxon>
        <taxon>Rhabditomorpha</taxon>
        <taxon>Rhabditoidea</taxon>
        <taxon>Rhabditidae</taxon>
        <taxon>Diploscapter</taxon>
    </lineage>
</organism>
<dbReference type="EMBL" id="LIAE01008806">
    <property type="protein sequence ID" value="PAV72370.1"/>
    <property type="molecule type" value="Genomic_DNA"/>
</dbReference>
<accession>A0A2A2KEN6</accession>
<sequence length="440" mass="50813">MDLIASICMLGLLLVGLFGTAVSVSFDEVVLTNQYLLISHRNCEVLVETAVSEQECPKAFIDQSNEKDEDGKCAGVRLEVALVPDIYGRAAPKMIVAKSQPRLGTKPEFFIHDIPYLSGQNSTYRFNYLEKPYSDEKLKIRGFSFNQLVKYLLYDYTTRFLYVVYEQPGVIPHFCMYPIDEDAIGKKPTDCRILLAIHPSSRSRFNWVVDHSTQKVRYMVQNGEYKVMYELPLGRLYSALVNGEMGTRIREVVAKDEIYINMNSGVRSSLIMTYDKSFNTAMSVIRPYPSYPSSANMFHSSHSIICTFKTQEFLGKMPMIVVRDWEVCLLRDHSNANRAQCDKERTEWLVARGLLILKESGFNWTVFWLIVVIVALVILLILLMCYACWLRNSSDEYVPPSVRSDRQPLRYPTNQAYLSNPHYRYNMDVSIDKFSYRHRH</sequence>
<keyword evidence="1" id="KW-0812">Transmembrane</keyword>
<keyword evidence="4" id="KW-1185">Reference proteome</keyword>
<protein>
    <submittedName>
        <fullName evidence="3">Uncharacterized protein</fullName>
    </submittedName>
</protein>
<evidence type="ECO:0000256" key="2">
    <source>
        <dbReference type="SAM" id="SignalP"/>
    </source>
</evidence>
<feature type="chain" id="PRO_5012064653" evidence="2">
    <location>
        <begin position="24"/>
        <end position="440"/>
    </location>
</feature>
<evidence type="ECO:0000313" key="3">
    <source>
        <dbReference type="EMBL" id="PAV72370.1"/>
    </source>
</evidence>
<dbReference type="Proteomes" id="UP000218231">
    <property type="component" value="Unassembled WGS sequence"/>
</dbReference>
<keyword evidence="2" id="KW-0732">Signal</keyword>
<feature type="transmembrane region" description="Helical" evidence="1">
    <location>
        <begin position="366"/>
        <end position="389"/>
    </location>
</feature>
<gene>
    <name evidence="3" type="ORF">WR25_17026</name>
</gene>
<dbReference type="OrthoDB" id="5801491at2759"/>
<comment type="caution">
    <text evidence="3">The sequence shown here is derived from an EMBL/GenBank/DDBJ whole genome shotgun (WGS) entry which is preliminary data.</text>
</comment>
<evidence type="ECO:0000313" key="4">
    <source>
        <dbReference type="Proteomes" id="UP000218231"/>
    </source>
</evidence>
<feature type="signal peptide" evidence="2">
    <location>
        <begin position="1"/>
        <end position="23"/>
    </location>
</feature>
<dbReference type="AlphaFoldDB" id="A0A2A2KEN6"/>
<evidence type="ECO:0000256" key="1">
    <source>
        <dbReference type="SAM" id="Phobius"/>
    </source>
</evidence>
<proteinExistence type="predicted"/>
<reference evidence="3 4" key="1">
    <citation type="journal article" date="2017" name="Curr. Biol.">
        <title>Genome architecture and evolution of a unichromosomal asexual nematode.</title>
        <authorList>
            <person name="Fradin H."/>
            <person name="Zegar C."/>
            <person name="Gutwein M."/>
            <person name="Lucas J."/>
            <person name="Kovtun M."/>
            <person name="Corcoran D."/>
            <person name="Baugh L.R."/>
            <person name="Kiontke K."/>
            <person name="Gunsalus K."/>
            <person name="Fitch D.H."/>
            <person name="Piano F."/>
        </authorList>
    </citation>
    <scope>NUCLEOTIDE SEQUENCE [LARGE SCALE GENOMIC DNA]</scope>
    <source>
        <strain evidence="3">PF1309</strain>
    </source>
</reference>